<evidence type="ECO:0000313" key="1">
    <source>
        <dbReference type="EMBL" id="RHF82237.1"/>
    </source>
</evidence>
<dbReference type="Gene3D" id="3.10.129.130">
    <property type="match status" value="1"/>
</dbReference>
<dbReference type="GO" id="GO:0003723">
    <property type="term" value="F:RNA binding"/>
    <property type="evidence" value="ECO:0007669"/>
    <property type="project" value="InterPro"/>
</dbReference>
<reference evidence="1 2" key="1">
    <citation type="submission" date="2018-08" db="EMBL/GenBank/DDBJ databases">
        <title>A genome reference for cultivated species of the human gut microbiota.</title>
        <authorList>
            <person name="Zou Y."/>
            <person name="Xue W."/>
            <person name="Luo G."/>
        </authorList>
    </citation>
    <scope>NUCLEOTIDE SEQUENCE [LARGE SCALE GENOMIC DNA]</scope>
    <source>
        <strain evidence="1 2">AM23-23AC</strain>
    </source>
</reference>
<proteinExistence type="predicted"/>
<dbReference type="Proteomes" id="UP000283701">
    <property type="component" value="Unassembled WGS sequence"/>
</dbReference>
<accession>A0A3R6D3B2</accession>
<dbReference type="InterPro" id="IPR053735">
    <property type="entry name" value="Type_III_TA_endoRNase"/>
</dbReference>
<sequence>MKQERLNLYRIDMKYIRNLHNIDDRVSSVSPQIGKQHRIYVGTVVGCNNRKYLILLSHPVEKHKRMSPRADFDKIIDKKGKLLGELNYNLMIPVDDKQLIKVDLKENKKDTPAESHYKQLCIDELTWCRKNAEIIINKANCLYNLCMGDSNYKGKARCLDFAKLENKENWKEEALDNLVKAGNTNWGTAMLIPNPVYRNAVRMLNRDKISLEDRAKLIGDIESLHTFAHIINRTRRCDIGNFTLRKPETLKVSCIPEQQERFDRKDGDLYNELYFDDSPY</sequence>
<dbReference type="Pfam" id="PF13958">
    <property type="entry name" value="ToxN_toxin"/>
    <property type="match status" value="1"/>
</dbReference>
<dbReference type="InterPro" id="IPR025911">
    <property type="entry name" value="ToxN/AbiQ_toxin"/>
</dbReference>
<gene>
    <name evidence="1" type="ORF">DW654_13790</name>
</gene>
<name>A0A3R6D3B2_9FIRM</name>
<organism evidence="1 2">
    <name type="scientific">Roseburia inulinivorans</name>
    <dbReference type="NCBI Taxonomy" id="360807"/>
    <lineage>
        <taxon>Bacteria</taxon>
        <taxon>Bacillati</taxon>
        <taxon>Bacillota</taxon>
        <taxon>Clostridia</taxon>
        <taxon>Lachnospirales</taxon>
        <taxon>Lachnospiraceae</taxon>
        <taxon>Roseburia</taxon>
    </lineage>
</organism>
<evidence type="ECO:0000313" key="2">
    <source>
        <dbReference type="Proteomes" id="UP000283701"/>
    </source>
</evidence>
<dbReference type="AlphaFoldDB" id="A0A3R6D3B2"/>
<dbReference type="EMBL" id="QRHP01000019">
    <property type="protein sequence ID" value="RHF82237.1"/>
    <property type="molecule type" value="Genomic_DNA"/>
</dbReference>
<dbReference type="RefSeq" id="WP_118203781.1">
    <property type="nucleotide sequence ID" value="NZ_QRHP01000019.1"/>
</dbReference>
<protein>
    <submittedName>
        <fullName evidence="1">Type III toxin-antitoxin system ToxN/AbiQ family toxin</fullName>
    </submittedName>
</protein>
<comment type="caution">
    <text evidence="1">The sequence shown here is derived from an EMBL/GenBank/DDBJ whole genome shotgun (WGS) entry which is preliminary data.</text>
</comment>
<dbReference type="GO" id="GO:0004521">
    <property type="term" value="F:RNA endonuclease activity"/>
    <property type="evidence" value="ECO:0007669"/>
    <property type="project" value="InterPro"/>
</dbReference>